<dbReference type="InterPro" id="IPR011990">
    <property type="entry name" value="TPR-like_helical_dom_sf"/>
</dbReference>
<name>A0AAW5EF25_9BACI</name>
<gene>
    <name evidence="3" type="ORF">MJG50_18775</name>
</gene>
<reference evidence="3" key="1">
    <citation type="submission" date="2022-02" db="EMBL/GenBank/DDBJ databases">
        <title>Fredinandcohnia quinoae sp. nov. isolated from Chenopodium quinoa seeds.</title>
        <authorList>
            <person name="Saati-Santamaria Z."/>
            <person name="Flores-Felix J.D."/>
            <person name="Igual J.M."/>
            <person name="Velazquez E."/>
            <person name="Garcia-Fraile P."/>
            <person name="Martinez-Molina E."/>
        </authorList>
    </citation>
    <scope>NUCLEOTIDE SEQUENCE</scope>
    <source>
        <strain evidence="3">SECRCQ15</strain>
    </source>
</reference>
<keyword evidence="3" id="KW-0645">Protease</keyword>
<protein>
    <submittedName>
        <fullName evidence="3">Carboxypeptidase-like regulatory domain-containing protein</fullName>
    </submittedName>
</protein>
<evidence type="ECO:0000313" key="4">
    <source>
        <dbReference type="Proteomes" id="UP001431131"/>
    </source>
</evidence>
<evidence type="ECO:0000256" key="1">
    <source>
        <dbReference type="SAM" id="Coils"/>
    </source>
</evidence>
<dbReference type="Gene3D" id="1.25.40.10">
    <property type="entry name" value="Tetratricopeptide repeat domain"/>
    <property type="match status" value="2"/>
</dbReference>
<keyword evidence="2" id="KW-0472">Membrane</keyword>
<proteinExistence type="predicted"/>
<evidence type="ECO:0000256" key="2">
    <source>
        <dbReference type="SAM" id="Phobius"/>
    </source>
</evidence>
<dbReference type="GO" id="GO:0004180">
    <property type="term" value="F:carboxypeptidase activity"/>
    <property type="evidence" value="ECO:0007669"/>
    <property type="project" value="UniProtKB-KW"/>
</dbReference>
<dbReference type="RefSeq" id="WP_240257305.1">
    <property type="nucleotide sequence ID" value="NZ_JAKTTI010000040.1"/>
</dbReference>
<dbReference type="InterPro" id="IPR008969">
    <property type="entry name" value="CarboxyPept-like_regulatory"/>
</dbReference>
<dbReference type="SUPFAM" id="SSF49464">
    <property type="entry name" value="Carboxypeptidase regulatory domain-like"/>
    <property type="match status" value="1"/>
</dbReference>
<dbReference type="SUPFAM" id="SSF48452">
    <property type="entry name" value="TPR-like"/>
    <property type="match status" value="1"/>
</dbReference>
<feature type="coiled-coil region" evidence="1">
    <location>
        <begin position="216"/>
        <end position="243"/>
    </location>
</feature>
<keyword evidence="2" id="KW-0812">Transmembrane</keyword>
<organism evidence="3 4">
    <name type="scientific">Fredinandcohnia quinoae</name>
    <dbReference type="NCBI Taxonomy" id="2918902"/>
    <lineage>
        <taxon>Bacteria</taxon>
        <taxon>Bacillati</taxon>
        <taxon>Bacillota</taxon>
        <taxon>Bacilli</taxon>
        <taxon>Bacillales</taxon>
        <taxon>Bacillaceae</taxon>
        <taxon>Fredinandcohnia</taxon>
    </lineage>
</organism>
<keyword evidence="4" id="KW-1185">Reference proteome</keyword>
<keyword evidence="2" id="KW-1133">Transmembrane helix</keyword>
<feature type="transmembrane region" description="Helical" evidence="2">
    <location>
        <begin position="9"/>
        <end position="28"/>
    </location>
</feature>
<keyword evidence="3" id="KW-0378">Hydrolase</keyword>
<keyword evidence="1" id="KW-0175">Coiled coil</keyword>
<accession>A0AAW5EF25</accession>
<dbReference type="EMBL" id="JAKTTI010000040">
    <property type="protein sequence ID" value="MCH1627384.1"/>
    <property type="molecule type" value="Genomic_DNA"/>
</dbReference>
<sequence>MKIRIKIKHLMFILIGLIILIPFISFVVKPQIELYVAREKLEQGKFGKEKVVELLNSSILQSQKWDLMKDYIIEESSRIGKYDVIVGPSMTQIVGNPELNFTWNEKLEYLQDFVEKGPLDGYLSKAAIQLSAYYQREGQLERAENVLLKSIERLSDNRYTGIEDELRIELIKLMINLKNYEKAENYIDVMNKNLSASNFYMKAEVVKLRSEMIIQKGDMETAYEKVNNELKEFKIDWEQEKQEYPEIAGDTPVVYEQLQALKDRLGKVMTTQQNKLLVTVKGKVIRSDGTPVQNAGVFLREEQDVNKSVSVDEPYQLITDENGEFELQNVFPGNYQISLGFTFDQIDGWSWPTDLNDWIDIDGNQDITYNVTLHPLIEIKSPVNQQKITEKQVHFAWDHVDGAAYYNIHLGADVDSGSIEYLFKTQIKDNQLTVPIEDFYKQTTGVVFEDITDLSKLDPKSILGFANTKNRYSWNVRAFNAEGEMITQSNGYRLNEDTIGNLPFFYLQERKLTKADRHLLDKKNKEAFAAYQESYNKDPNDLHSLRMINRLMRAQPLNVDEAQELSYLIALAEKSPSSGDVFDLVDYYYKRQEWSSFNKWFEQYSKLVNGHLSDYDQGILASALMRQGKLTEARNLFKKVLENDNSHRFIGSLLAVEIHLRNSFETVVELADKYPERPFGSSPKNWSLLIDNLVKERDKYDNYHQELRNVLDLYFKNNEAALTKWLNTTNKKAMKKFIESVMEVD</sequence>
<dbReference type="Proteomes" id="UP001431131">
    <property type="component" value="Unassembled WGS sequence"/>
</dbReference>
<dbReference type="InterPro" id="IPR013783">
    <property type="entry name" value="Ig-like_fold"/>
</dbReference>
<comment type="caution">
    <text evidence="3">The sequence shown here is derived from an EMBL/GenBank/DDBJ whole genome shotgun (WGS) entry which is preliminary data.</text>
</comment>
<keyword evidence="3" id="KW-0121">Carboxypeptidase</keyword>
<dbReference type="AlphaFoldDB" id="A0AAW5EF25"/>
<dbReference type="Gene3D" id="2.60.40.10">
    <property type="entry name" value="Immunoglobulins"/>
    <property type="match status" value="1"/>
</dbReference>
<evidence type="ECO:0000313" key="3">
    <source>
        <dbReference type="EMBL" id="MCH1627384.1"/>
    </source>
</evidence>